<sequence>MMRPRLRPSDRAGKSEDERRELWLDLVLRLAKAGSILDATEEYQWNDPSPRKMIVLFGYVL</sequence>
<reference evidence="2" key="1">
    <citation type="submission" date="2015-10" db="EMBL/GenBank/DDBJ databases">
        <authorList>
            <person name="Luecker S."/>
            <person name="Luecker S."/>
        </authorList>
    </citation>
    <scope>NUCLEOTIDE SEQUENCE [LARGE SCALE GENOMIC DNA]</scope>
</reference>
<proteinExistence type="predicted"/>
<dbReference type="Proteomes" id="UP000198736">
    <property type="component" value="Unassembled WGS sequence"/>
</dbReference>
<evidence type="ECO:0000313" key="1">
    <source>
        <dbReference type="EMBL" id="CUS31944.1"/>
    </source>
</evidence>
<accession>A0A0S4L5S1</accession>
<dbReference type="EMBL" id="CZPZ01000001">
    <property type="protein sequence ID" value="CUS31944.1"/>
    <property type="molecule type" value="Genomic_DNA"/>
</dbReference>
<gene>
    <name evidence="1" type="ORF">COMA2_10376</name>
</gene>
<dbReference type="STRING" id="1742973.COMA2_10376"/>
<protein>
    <submittedName>
        <fullName evidence="1">Uncharacterized protein</fullName>
    </submittedName>
</protein>
<dbReference type="AlphaFoldDB" id="A0A0S4L5S1"/>
<evidence type="ECO:0000313" key="2">
    <source>
        <dbReference type="Proteomes" id="UP000198736"/>
    </source>
</evidence>
<name>A0A0S4L5S1_9BACT</name>
<keyword evidence="2" id="KW-1185">Reference proteome</keyword>
<organism evidence="1 2">
    <name type="scientific">Candidatus Nitrospira nitrificans</name>
    <dbReference type="NCBI Taxonomy" id="1742973"/>
    <lineage>
        <taxon>Bacteria</taxon>
        <taxon>Pseudomonadati</taxon>
        <taxon>Nitrospirota</taxon>
        <taxon>Nitrospiria</taxon>
        <taxon>Nitrospirales</taxon>
        <taxon>Nitrospiraceae</taxon>
        <taxon>Nitrospira</taxon>
    </lineage>
</organism>